<gene>
    <name evidence="1" type="ORF">TNIN_476361</name>
</gene>
<dbReference type="OrthoDB" id="8052806at2759"/>
<dbReference type="EMBL" id="BMAV01016035">
    <property type="protein sequence ID" value="GFY66413.1"/>
    <property type="molecule type" value="Genomic_DNA"/>
</dbReference>
<accession>A0A8X6Y662</accession>
<protein>
    <submittedName>
        <fullName evidence="1">Uncharacterized protein</fullName>
    </submittedName>
</protein>
<organism evidence="1 2">
    <name type="scientific">Trichonephila inaurata madagascariensis</name>
    <dbReference type="NCBI Taxonomy" id="2747483"/>
    <lineage>
        <taxon>Eukaryota</taxon>
        <taxon>Metazoa</taxon>
        <taxon>Ecdysozoa</taxon>
        <taxon>Arthropoda</taxon>
        <taxon>Chelicerata</taxon>
        <taxon>Arachnida</taxon>
        <taxon>Araneae</taxon>
        <taxon>Araneomorphae</taxon>
        <taxon>Entelegynae</taxon>
        <taxon>Araneoidea</taxon>
        <taxon>Nephilidae</taxon>
        <taxon>Trichonephila</taxon>
        <taxon>Trichonephila inaurata</taxon>
    </lineage>
</organism>
<dbReference type="Proteomes" id="UP000886998">
    <property type="component" value="Unassembled WGS sequence"/>
</dbReference>
<evidence type="ECO:0000313" key="2">
    <source>
        <dbReference type="Proteomes" id="UP000886998"/>
    </source>
</evidence>
<sequence length="98" mass="11541">MPVQDEELHTLCNSLILAQKRLNQTIKNLDRDPYMHKLYCEFLEEHESLGHMQRIPDNGYSLINYYLLCIMAFLSPKTTLQNFVWFLMGLPLPQVVDV</sequence>
<evidence type="ECO:0000313" key="1">
    <source>
        <dbReference type="EMBL" id="GFY66413.1"/>
    </source>
</evidence>
<proteinExistence type="predicted"/>
<reference evidence="1" key="1">
    <citation type="submission" date="2020-08" db="EMBL/GenBank/DDBJ databases">
        <title>Multicomponent nature underlies the extraordinary mechanical properties of spider dragline silk.</title>
        <authorList>
            <person name="Kono N."/>
            <person name="Nakamura H."/>
            <person name="Mori M."/>
            <person name="Yoshida Y."/>
            <person name="Ohtoshi R."/>
            <person name="Malay A.D."/>
            <person name="Moran D.A.P."/>
            <person name="Tomita M."/>
            <person name="Numata K."/>
            <person name="Arakawa K."/>
        </authorList>
    </citation>
    <scope>NUCLEOTIDE SEQUENCE</scope>
</reference>
<keyword evidence="2" id="KW-1185">Reference proteome</keyword>
<name>A0A8X6Y662_9ARAC</name>
<dbReference type="AlphaFoldDB" id="A0A8X6Y662"/>
<comment type="caution">
    <text evidence="1">The sequence shown here is derived from an EMBL/GenBank/DDBJ whole genome shotgun (WGS) entry which is preliminary data.</text>
</comment>